<dbReference type="InterPro" id="IPR013221">
    <property type="entry name" value="Mur_ligase_cen"/>
</dbReference>
<gene>
    <name evidence="5" type="ORF">ACD_4C00209G0004</name>
</gene>
<dbReference type="Gene3D" id="3.40.1190.10">
    <property type="entry name" value="Mur-like, catalytic domain"/>
    <property type="match status" value="1"/>
</dbReference>
<dbReference type="AlphaFoldDB" id="K2GTJ6"/>
<keyword evidence="1" id="KW-0436">Ligase</keyword>
<dbReference type="Pfam" id="PF08245">
    <property type="entry name" value="Mur_ligase_M"/>
    <property type="match status" value="1"/>
</dbReference>
<accession>K2GTJ6</accession>
<dbReference type="InterPro" id="IPR036565">
    <property type="entry name" value="Mur-like_cat_sf"/>
</dbReference>
<dbReference type="InterPro" id="IPR051046">
    <property type="entry name" value="MurCDEF_CellWall_CoF430Synth"/>
</dbReference>
<dbReference type="InterPro" id="IPR036615">
    <property type="entry name" value="Mur_ligase_C_dom_sf"/>
</dbReference>
<dbReference type="EMBL" id="AMFJ01000725">
    <property type="protein sequence ID" value="EKE26645.1"/>
    <property type="molecule type" value="Genomic_DNA"/>
</dbReference>
<dbReference type="Gene3D" id="3.90.190.20">
    <property type="entry name" value="Mur ligase, C-terminal domain"/>
    <property type="match status" value="1"/>
</dbReference>
<dbReference type="PANTHER" id="PTHR43024:SF1">
    <property type="entry name" value="UDP-N-ACETYLMURAMOYL-TRIPEPTIDE--D-ALANYL-D-ALANINE LIGASE"/>
    <property type="match status" value="1"/>
</dbReference>
<keyword evidence="2" id="KW-0547">Nucleotide-binding</keyword>
<evidence type="ECO:0000259" key="4">
    <source>
        <dbReference type="Pfam" id="PF08245"/>
    </source>
</evidence>
<comment type="caution">
    <text evidence="5">The sequence shown here is derived from an EMBL/GenBank/DDBJ whole genome shotgun (WGS) entry which is preliminary data.</text>
</comment>
<keyword evidence="3" id="KW-0067">ATP-binding</keyword>
<evidence type="ECO:0000256" key="1">
    <source>
        <dbReference type="ARBA" id="ARBA00022598"/>
    </source>
</evidence>
<evidence type="ECO:0000313" key="5">
    <source>
        <dbReference type="EMBL" id="EKE26645.1"/>
    </source>
</evidence>
<dbReference type="GO" id="GO:0016881">
    <property type="term" value="F:acid-amino acid ligase activity"/>
    <property type="evidence" value="ECO:0007669"/>
    <property type="project" value="InterPro"/>
</dbReference>
<feature type="domain" description="Mur ligase central" evidence="4">
    <location>
        <begin position="28"/>
        <end position="236"/>
    </location>
</feature>
<organism evidence="5">
    <name type="scientific">uncultured bacterium</name>
    <name type="common">gcode 4</name>
    <dbReference type="NCBI Taxonomy" id="1234023"/>
    <lineage>
        <taxon>Bacteria</taxon>
        <taxon>environmental samples</taxon>
    </lineage>
</organism>
<name>K2GTJ6_9BACT</name>
<evidence type="ECO:0000256" key="2">
    <source>
        <dbReference type="ARBA" id="ARBA00022741"/>
    </source>
</evidence>
<dbReference type="SUPFAM" id="SSF53623">
    <property type="entry name" value="MurD-like peptide ligases, catalytic domain"/>
    <property type="match status" value="1"/>
</dbReference>
<sequence length="430" mass="52810">MKQYILKILQNSAKKVIEKHKPVIIWITWTVWKTTSTHFVYEFMQALYWNDVYMSAYDYNWEYGLPLTILHSKSPNKNIFWWIIVFIKWILLRFYKTYPKYLVLEYWIDHKWEMDGLLNIAKPDIWIILNIYKNHVMQFPDFKDYIDEKLKMAFNSKKIIYNIDDENLRTNLSSLEKNKAISYWIKNQDVDLTAKNIKSDVKKLTFDFCCKDVCHNLNFNLIWEFQAYNILPVFALGIELWVEIEKIIEIMANVNPQKWRWTLLEWVNNSIIIDWSYNWWFNSISAWIDYMNSLSAEYNKILFLWDMRELWEESKKMHYDLAEKIKSSEIDSIVLVWEEMKKYVYEKLVKHFWEQKVCWFLSSKQAWKKVKEFVQKSNRQSTIFVKWSQNTIFLEEWIKELLYDIRCTSKLCRQSPRWLKIKEDFFNNVL</sequence>
<dbReference type="GO" id="GO:0005524">
    <property type="term" value="F:ATP binding"/>
    <property type="evidence" value="ECO:0007669"/>
    <property type="project" value="UniProtKB-KW"/>
</dbReference>
<dbReference type="PANTHER" id="PTHR43024">
    <property type="entry name" value="UDP-N-ACETYLMURAMOYL-TRIPEPTIDE--D-ALANYL-D-ALANINE LIGASE"/>
    <property type="match status" value="1"/>
</dbReference>
<evidence type="ECO:0000256" key="3">
    <source>
        <dbReference type="ARBA" id="ARBA00022840"/>
    </source>
</evidence>
<dbReference type="SUPFAM" id="SSF53244">
    <property type="entry name" value="MurD-like peptide ligases, peptide-binding domain"/>
    <property type="match status" value="1"/>
</dbReference>
<proteinExistence type="predicted"/>
<reference evidence="5" key="1">
    <citation type="journal article" date="2012" name="Science">
        <title>Fermentation, hydrogen, and sulfur metabolism in multiple uncultivated bacterial phyla.</title>
        <authorList>
            <person name="Wrighton K.C."/>
            <person name="Thomas B.C."/>
            <person name="Sharon I."/>
            <person name="Miller C.S."/>
            <person name="Castelle C.J."/>
            <person name="VerBerkmoes N.C."/>
            <person name="Wilkins M.J."/>
            <person name="Hettich R.L."/>
            <person name="Lipton M.S."/>
            <person name="Williams K.H."/>
            <person name="Long P.E."/>
            <person name="Banfield J.F."/>
        </authorList>
    </citation>
    <scope>NUCLEOTIDE SEQUENCE [LARGE SCALE GENOMIC DNA]</scope>
</reference>
<protein>
    <recommendedName>
        <fullName evidence="4">Mur ligase central domain-containing protein</fullName>
    </recommendedName>
</protein>